<dbReference type="OrthoDB" id="46159at2759"/>
<dbReference type="EMBL" id="KN717275">
    <property type="protein sequence ID" value="KJH40378.1"/>
    <property type="molecule type" value="Genomic_DNA"/>
</dbReference>
<reference evidence="2 3" key="1">
    <citation type="submission" date="2013-11" db="EMBL/GenBank/DDBJ databases">
        <title>Draft genome of the bovine lungworm Dictyocaulus viviparus.</title>
        <authorList>
            <person name="Mitreva M."/>
        </authorList>
    </citation>
    <scope>NUCLEOTIDE SEQUENCE [LARGE SCALE GENOMIC DNA]</scope>
    <source>
        <strain evidence="2 3">HannoverDv2000</strain>
    </source>
</reference>
<reference evidence="3" key="2">
    <citation type="journal article" date="2016" name="Sci. Rep.">
        <title>Dictyocaulus viviparus genome, variome and transcriptome elucidate lungworm biology and support future intervention.</title>
        <authorList>
            <person name="McNulty S.N."/>
            <person name="Strube C."/>
            <person name="Rosa B.A."/>
            <person name="Martin J.C."/>
            <person name="Tyagi R."/>
            <person name="Choi Y.J."/>
            <person name="Wang Q."/>
            <person name="Hallsworth Pepin K."/>
            <person name="Zhang X."/>
            <person name="Ozersky P."/>
            <person name="Wilson R.K."/>
            <person name="Sternberg P.W."/>
            <person name="Gasser R.B."/>
            <person name="Mitreva M."/>
        </authorList>
    </citation>
    <scope>NUCLEOTIDE SEQUENCE [LARGE SCALE GENOMIC DNA]</scope>
    <source>
        <strain evidence="3">HannoverDv2000</strain>
    </source>
</reference>
<name>A0A0D8X782_DICVI</name>
<dbReference type="InterPro" id="IPR011989">
    <property type="entry name" value="ARM-like"/>
</dbReference>
<sequence>MSSSGTTACYFIVKHVGHPKLITIVLSFSSLKSKEIRRVIQDFVGHIIAIWTLCKLEKSLSGIVDCIKTLDPSKQRSLSGAVSAASSSQSTNSERDSLNMAQRMGALGV</sequence>
<proteinExistence type="predicted"/>
<dbReference type="Gene3D" id="1.25.10.10">
    <property type="entry name" value="Leucine-rich Repeat Variant"/>
    <property type="match status" value="1"/>
</dbReference>
<evidence type="ECO:0000313" key="3">
    <source>
        <dbReference type="Proteomes" id="UP000053766"/>
    </source>
</evidence>
<protein>
    <submittedName>
        <fullName evidence="2">Uncharacterized protein</fullName>
    </submittedName>
</protein>
<feature type="compositionally biased region" description="Low complexity" evidence="1">
    <location>
        <begin position="77"/>
        <end position="92"/>
    </location>
</feature>
<gene>
    <name evidence="2" type="ORF">DICVIV_13669</name>
</gene>
<keyword evidence="3" id="KW-1185">Reference proteome</keyword>
<evidence type="ECO:0000313" key="2">
    <source>
        <dbReference type="EMBL" id="KJH40378.1"/>
    </source>
</evidence>
<organism evidence="2 3">
    <name type="scientific">Dictyocaulus viviparus</name>
    <name type="common">Bovine lungworm</name>
    <dbReference type="NCBI Taxonomy" id="29172"/>
    <lineage>
        <taxon>Eukaryota</taxon>
        <taxon>Metazoa</taxon>
        <taxon>Ecdysozoa</taxon>
        <taxon>Nematoda</taxon>
        <taxon>Chromadorea</taxon>
        <taxon>Rhabditida</taxon>
        <taxon>Rhabditina</taxon>
        <taxon>Rhabditomorpha</taxon>
        <taxon>Strongyloidea</taxon>
        <taxon>Metastrongylidae</taxon>
        <taxon>Dictyocaulus</taxon>
    </lineage>
</organism>
<accession>A0A0D8X782</accession>
<dbReference type="Proteomes" id="UP000053766">
    <property type="component" value="Unassembled WGS sequence"/>
</dbReference>
<feature type="region of interest" description="Disordered" evidence="1">
    <location>
        <begin position="76"/>
        <end position="98"/>
    </location>
</feature>
<feature type="non-terminal residue" evidence="2">
    <location>
        <position position="109"/>
    </location>
</feature>
<evidence type="ECO:0000256" key="1">
    <source>
        <dbReference type="SAM" id="MobiDB-lite"/>
    </source>
</evidence>
<dbReference type="AlphaFoldDB" id="A0A0D8X782"/>